<keyword evidence="1" id="KW-0472">Membrane</keyword>
<dbReference type="EMBL" id="UINC01092016">
    <property type="protein sequence ID" value="SVC45256.1"/>
    <property type="molecule type" value="Genomic_DNA"/>
</dbReference>
<sequence>MKHRNKHILLGIIIGIFCTTLVFFLIGDVEIETEFKFGGKSVQENENVKVNIDKEISYVDTIKVEDIKALSIDGKEIISIETETITKEKLKELLKVEGITSEITFKPSNDSKEVRSLVIE</sequence>
<keyword evidence="1" id="KW-1133">Transmembrane helix</keyword>
<accession>A0A382M8S8</accession>
<gene>
    <name evidence="2" type="ORF">METZ01_LOCUS298110</name>
</gene>
<keyword evidence="1" id="KW-0812">Transmembrane</keyword>
<protein>
    <submittedName>
        <fullName evidence="2">Uncharacterized protein</fullName>
    </submittedName>
</protein>
<feature type="transmembrane region" description="Helical" evidence="1">
    <location>
        <begin position="7"/>
        <end position="26"/>
    </location>
</feature>
<name>A0A382M8S8_9ZZZZ</name>
<dbReference type="AlphaFoldDB" id="A0A382M8S8"/>
<evidence type="ECO:0000313" key="2">
    <source>
        <dbReference type="EMBL" id="SVC45256.1"/>
    </source>
</evidence>
<evidence type="ECO:0000256" key="1">
    <source>
        <dbReference type="SAM" id="Phobius"/>
    </source>
</evidence>
<reference evidence="2" key="1">
    <citation type="submission" date="2018-05" db="EMBL/GenBank/DDBJ databases">
        <authorList>
            <person name="Lanie J.A."/>
            <person name="Ng W.-L."/>
            <person name="Kazmierczak K.M."/>
            <person name="Andrzejewski T.M."/>
            <person name="Davidsen T.M."/>
            <person name="Wayne K.J."/>
            <person name="Tettelin H."/>
            <person name="Glass J.I."/>
            <person name="Rusch D."/>
            <person name="Podicherti R."/>
            <person name="Tsui H.-C.T."/>
            <person name="Winkler M.E."/>
        </authorList>
    </citation>
    <scope>NUCLEOTIDE SEQUENCE</scope>
</reference>
<proteinExistence type="predicted"/>
<organism evidence="2">
    <name type="scientific">marine metagenome</name>
    <dbReference type="NCBI Taxonomy" id="408172"/>
    <lineage>
        <taxon>unclassified sequences</taxon>
        <taxon>metagenomes</taxon>
        <taxon>ecological metagenomes</taxon>
    </lineage>
</organism>